<sequence length="150" mass="17337">MKNTNYQKFLIMLTASFMIMYAVMYLNVDTVDHVYLSTTRLYMTSLMVAPMSLIMLTVMKGMYQNRKLNLLIVGASITVFVMAFILLRTQTPIGDKQYMKAMIPHHSSAILTSEEADIRDPEVKKLAEEIIKTQKEEIAQMKKILDRMEE</sequence>
<evidence type="ECO:0000313" key="4">
    <source>
        <dbReference type="Proteomes" id="UP001595818"/>
    </source>
</evidence>
<evidence type="ECO:0000256" key="1">
    <source>
        <dbReference type="SAM" id="Phobius"/>
    </source>
</evidence>
<keyword evidence="4" id="KW-1185">Reference proteome</keyword>
<dbReference type="EMBL" id="JBHSJJ010000004">
    <property type="protein sequence ID" value="MFC4871878.1"/>
    <property type="molecule type" value="Genomic_DNA"/>
</dbReference>
<organism evidence="3 4">
    <name type="scientific">Negadavirga shengliensis</name>
    <dbReference type="NCBI Taxonomy" id="1389218"/>
    <lineage>
        <taxon>Bacteria</taxon>
        <taxon>Pseudomonadati</taxon>
        <taxon>Bacteroidota</taxon>
        <taxon>Cytophagia</taxon>
        <taxon>Cytophagales</taxon>
        <taxon>Cyclobacteriaceae</taxon>
        <taxon>Negadavirga</taxon>
    </lineage>
</organism>
<keyword evidence="1" id="KW-0812">Transmembrane</keyword>
<evidence type="ECO:0000259" key="2">
    <source>
        <dbReference type="Pfam" id="PF03713"/>
    </source>
</evidence>
<feature type="transmembrane region" description="Helical" evidence="1">
    <location>
        <begin position="9"/>
        <end position="28"/>
    </location>
</feature>
<keyword evidence="1" id="KW-0472">Membrane</keyword>
<dbReference type="Pfam" id="PF03713">
    <property type="entry name" value="DUF305"/>
    <property type="match status" value="1"/>
</dbReference>
<accession>A0ABV9SZM3</accession>
<feature type="domain" description="DUF305" evidence="2">
    <location>
        <begin position="92"/>
        <end position="145"/>
    </location>
</feature>
<gene>
    <name evidence="3" type="ORF">ACFPFU_09285</name>
</gene>
<dbReference type="RefSeq" id="WP_377063760.1">
    <property type="nucleotide sequence ID" value="NZ_JBHSJJ010000004.1"/>
</dbReference>
<dbReference type="Gene3D" id="1.20.1260.10">
    <property type="match status" value="1"/>
</dbReference>
<proteinExistence type="predicted"/>
<reference evidence="4" key="1">
    <citation type="journal article" date="2019" name="Int. J. Syst. Evol. Microbiol.">
        <title>The Global Catalogue of Microorganisms (GCM) 10K type strain sequencing project: providing services to taxonomists for standard genome sequencing and annotation.</title>
        <authorList>
            <consortium name="The Broad Institute Genomics Platform"/>
            <consortium name="The Broad Institute Genome Sequencing Center for Infectious Disease"/>
            <person name="Wu L."/>
            <person name="Ma J."/>
        </authorList>
    </citation>
    <scope>NUCLEOTIDE SEQUENCE [LARGE SCALE GENOMIC DNA]</scope>
    <source>
        <strain evidence="4">CGMCC 4.7466</strain>
    </source>
</reference>
<name>A0ABV9SZM3_9BACT</name>
<dbReference type="InterPro" id="IPR005183">
    <property type="entry name" value="DUF305_CopM-like"/>
</dbReference>
<dbReference type="InterPro" id="IPR012347">
    <property type="entry name" value="Ferritin-like"/>
</dbReference>
<keyword evidence="1" id="KW-1133">Transmembrane helix</keyword>
<evidence type="ECO:0000313" key="3">
    <source>
        <dbReference type="EMBL" id="MFC4871878.1"/>
    </source>
</evidence>
<protein>
    <submittedName>
        <fullName evidence="3">DUF305 domain-containing protein</fullName>
    </submittedName>
</protein>
<dbReference type="Proteomes" id="UP001595818">
    <property type="component" value="Unassembled WGS sequence"/>
</dbReference>
<comment type="caution">
    <text evidence="3">The sequence shown here is derived from an EMBL/GenBank/DDBJ whole genome shotgun (WGS) entry which is preliminary data.</text>
</comment>
<feature type="transmembrane region" description="Helical" evidence="1">
    <location>
        <begin position="70"/>
        <end position="87"/>
    </location>
</feature>
<feature type="transmembrane region" description="Helical" evidence="1">
    <location>
        <begin position="40"/>
        <end position="58"/>
    </location>
</feature>